<keyword evidence="3" id="KW-1185">Reference proteome</keyword>
<dbReference type="Proteomes" id="UP001203297">
    <property type="component" value="Unassembled WGS sequence"/>
</dbReference>
<feature type="compositionally biased region" description="Polar residues" evidence="1">
    <location>
        <begin position="96"/>
        <end position="110"/>
    </location>
</feature>
<comment type="caution">
    <text evidence="2">The sequence shown here is derived from an EMBL/GenBank/DDBJ whole genome shotgun (WGS) entry which is preliminary data.</text>
</comment>
<proteinExistence type="predicted"/>
<gene>
    <name evidence="2" type="ORF">B0F90DRAFT_1817126</name>
</gene>
<feature type="region of interest" description="Disordered" evidence="1">
    <location>
        <begin position="83"/>
        <end position="112"/>
    </location>
</feature>
<sequence>MASLDKWIQQYSSLFAMGESEQQRHPFSTYDVPVPGTPAPDPKPKPIALGTYIVFAHSPQPTPTPSAEKRSMIARRHRRDSIPPSLALPIAGPTEVTPNDDASTNTSVETNADVLRVEPGGQSFPWDGCVQWTTHDRSTRLRVISQHDVNTTSRKSGRAQCKLTNASLLRFAEAVEEECGYGYGTHEEAAMDDIAEAIPAEIWFDLGIADINRDIRD</sequence>
<dbReference type="EMBL" id="WTXG01000015">
    <property type="protein sequence ID" value="KAI0301093.1"/>
    <property type="molecule type" value="Genomic_DNA"/>
</dbReference>
<evidence type="ECO:0000256" key="1">
    <source>
        <dbReference type="SAM" id="MobiDB-lite"/>
    </source>
</evidence>
<evidence type="ECO:0000313" key="2">
    <source>
        <dbReference type="EMBL" id="KAI0301093.1"/>
    </source>
</evidence>
<dbReference type="AlphaFoldDB" id="A0AAD4M651"/>
<evidence type="ECO:0000313" key="3">
    <source>
        <dbReference type="Proteomes" id="UP001203297"/>
    </source>
</evidence>
<name>A0AAD4M651_9AGAM</name>
<protein>
    <submittedName>
        <fullName evidence="2">Uncharacterized protein</fullName>
    </submittedName>
</protein>
<reference evidence="2" key="1">
    <citation type="journal article" date="2022" name="New Phytol.">
        <title>Evolutionary transition to the ectomycorrhizal habit in the genomes of a hyperdiverse lineage of mushroom-forming fungi.</title>
        <authorList>
            <person name="Looney B."/>
            <person name="Miyauchi S."/>
            <person name="Morin E."/>
            <person name="Drula E."/>
            <person name="Courty P.E."/>
            <person name="Kohler A."/>
            <person name="Kuo A."/>
            <person name="LaButti K."/>
            <person name="Pangilinan J."/>
            <person name="Lipzen A."/>
            <person name="Riley R."/>
            <person name="Andreopoulos W."/>
            <person name="He G."/>
            <person name="Johnson J."/>
            <person name="Nolan M."/>
            <person name="Tritt A."/>
            <person name="Barry K.W."/>
            <person name="Grigoriev I.V."/>
            <person name="Nagy L.G."/>
            <person name="Hibbett D."/>
            <person name="Henrissat B."/>
            <person name="Matheny P.B."/>
            <person name="Labbe J."/>
            <person name="Martin F.M."/>
        </authorList>
    </citation>
    <scope>NUCLEOTIDE SEQUENCE</scope>
    <source>
        <strain evidence="2">BPL690</strain>
    </source>
</reference>
<accession>A0AAD4M651</accession>
<organism evidence="2 3">
    <name type="scientific">Multifurca ochricompacta</name>
    <dbReference type="NCBI Taxonomy" id="376703"/>
    <lineage>
        <taxon>Eukaryota</taxon>
        <taxon>Fungi</taxon>
        <taxon>Dikarya</taxon>
        <taxon>Basidiomycota</taxon>
        <taxon>Agaricomycotina</taxon>
        <taxon>Agaricomycetes</taxon>
        <taxon>Russulales</taxon>
        <taxon>Russulaceae</taxon>
        <taxon>Multifurca</taxon>
    </lineage>
</organism>